<evidence type="ECO:0000256" key="1">
    <source>
        <dbReference type="ARBA" id="ARBA00006987"/>
    </source>
</evidence>
<evidence type="ECO:0000313" key="3">
    <source>
        <dbReference type="EMBL" id="MBL0419276.1"/>
    </source>
</evidence>
<dbReference type="Proteomes" id="UP000613011">
    <property type="component" value="Unassembled WGS sequence"/>
</dbReference>
<dbReference type="EMBL" id="JAEQNA010000001">
    <property type="protein sequence ID" value="MBL0419276.1"/>
    <property type="molecule type" value="Genomic_DNA"/>
</dbReference>
<feature type="signal peptide" evidence="2">
    <location>
        <begin position="1"/>
        <end position="29"/>
    </location>
</feature>
<gene>
    <name evidence="3" type="ORF">JI739_02845</name>
</gene>
<dbReference type="PIRSF" id="PIRSF017082">
    <property type="entry name" value="YflP"/>
    <property type="match status" value="1"/>
</dbReference>
<dbReference type="AlphaFoldDB" id="A0A936ZN50"/>
<dbReference type="PANTHER" id="PTHR42928:SF5">
    <property type="entry name" value="BLR1237 PROTEIN"/>
    <property type="match status" value="1"/>
</dbReference>
<dbReference type="RefSeq" id="WP_201682320.1">
    <property type="nucleotide sequence ID" value="NZ_JAEQNA010000001.1"/>
</dbReference>
<dbReference type="Gene3D" id="3.40.190.10">
    <property type="entry name" value="Periplasmic binding protein-like II"/>
    <property type="match status" value="1"/>
</dbReference>
<dbReference type="PANTHER" id="PTHR42928">
    <property type="entry name" value="TRICARBOXYLATE-BINDING PROTEIN"/>
    <property type="match status" value="1"/>
</dbReference>
<dbReference type="CDD" id="cd13578">
    <property type="entry name" value="PBP2_Bug27"/>
    <property type="match status" value="1"/>
</dbReference>
<comment type="caution">
    <text evidence="3">The sequence shown here is derived from an EMBL/GenBank/DDBJ whole genome shotgun (WGS) entry which is preliminary data.</text>
</comment>
<evidence type="ECO:0000313" key="4">
    <source>
        <dbReference type="Proteomes" id="UP000613011"/>
    </source>
</evidence>
<dbReference type="Gene3D" id="3.40.190.150">
    <property type="entry name" value="Bordetella uptake gene, domain 1"/>
    <property type="match status" value="1"/>
</dbReference>
<protein>
    <submittedName>
        <fullName evidence="3">Tripartite tricarboxylate transporter substrate binding protein</fullName>
    </submittedName>
</protein>
<dbReference type="InterPro" id="IPR005064">
    <property type="entry name" value="BUG"/>
</dbReference>
<comment type="similarity">
    <text evidence="1">Belongs to the UPF0065 (bug) family.</text>
</comment>
<proteinExistence type="inferred from homology"/>
<dbReference type="InterPro" id="IPR042100">
    <property type="entry name" value="Bug_dom1"/>
</dbReference>
<dbReference type="SUPFAM" id="SSF53850">
    <property type="entry name" value="Periplasmic binding protein-like II"/>
    <property type="match status" value="1"/>
</dbReference>
<organism evidence="3 4">
    <name type="scientific">Ramlibacter aurantiacus</name>
    <dbReference type="NCBI Taxonomy" id="2801330"/>
    <lineage>
        <taxon>Bacteria</taxon>
        <taxon>Pseudomonadati</taxon>
        <taxon>Pseudomonadota</taxon>
        <taxon>Betaproteobacteria</taxon>
        <taxon>Burkholderiales</taxon>
        <taxon>Comamonadaceae</taxon>
        <taxon>Ramlibacter</taxon>
    </lineage>
</organism>
<accession>A0A936ZN50</accession>
<name>A0A936ZN50_9BURK</name>
<sequence length="329" mass="33984">MNSPTRLMLTRRAMVVATVASPFGAPALAQAPTYPAKPIRVIVNSAPGGLTDVVARLLGAKMSTALGQPLVVENRPGGAGLVGAEAVAKAEPDGYTVGVLASAITVAPLLVSGTSFDPRKDLAPVSLLVTTPMLLVTNVNSPYRSVAQVVSDAKGHPGQIAVASGGNATMTHLVAEQFQVEAGLNLVHVPYKGGGPALNDVLAGQVPIYFDTLSTSTKLVQDGRLRALAIVAPERSPALPDVPTMAEAGYPGVQGRAWFALVAPAGTPPAVLSRLNDEANKALAAPDVRERMTALGGTVEGGPPKVLSDLIQSEVPRWARLVKDRNIRM</sequence>
<feature type="chain" id="PRO_5037059161" evidence="2">
    <location>
        <begin position="30"/>
        <end position="329"/>
    </location>
</feature>
<evidence type="ECO:0000256" key="2">
    <source>
        <dbReference type="SAM" id="SignalP"/>
    </source>
</evidence>
<keyword evidence="2" id="KW-0732">Signal</keyword>
<keyword evidence="4" id="KW-1185">Reference proteome</keyword>
<dbReference type="Pfam" id="PF03401">
    <property type="entry name" value="TctC"/>
    <property type="match status" value="1"/>
</dbReference>
<reference evidence="3" key="1">
    <citation type="submission" date="2021-01" db="EMBL/GenBank/DDBJ databases">
        <title>Ramlibacter sp. strain AW1 16S ribosomal RNA gene Genome sequencing and assembly.</title>
        <authorList>
            <person name="Kang M."/>
        </authorList>
    </citation>
    <scope>NUCLEOTIDE SEQUENCE</scope>
    <source>
        <strain evidence="3">AW1</strain>
    </source>
</reference>